<sequence length="142" mass="15653">MIIRPLDSASWQAAHEVESACFGSHSYPDFFFRQALDAWPRGFAGAFVGDELIGYVLCAPAEQPGLGWVMSLAVLDSHRGLGAGRALMQYCLSLGFTSLRLTVSPENPALGLYQRLGFMQLALENDYFGPGEHRLLLEWRAS</sequence>
<dbReference type="PROSITE" id="PS51186">
    <property type="entry name" value="GNAT"/>
    <property type="match status" value="1"/>
</dbReference>
<evidence type="ECO:0000256" key="1">
    <source>
        <dbReference type="ARBA" id="ARBA00022679"/>
    </source>
</evidence>
<evidence type="ECO:0000313" key="5">
    <source>
        <dbReference type="Proteomes" id="UP001195903"/>
    </source>
</evidence>
<accession>A0ABS5V7Y8</accession>
<dbReference type="PANTHER" id="PTHR42919:SF8">
    <property type="entry name" value="N-ALPHA-ACETYLTRANSFERASE 50"/>
    <property type="match status" value="1"/>
</dbReference>
<name>A0ABS5V7Y8_9GAMM</name>
<dbReference type="EMBL" id="JAHEPS010000008">
    <property type="protein sequence ID" value="MBT1446078.1"/>
    <property type="molecule type" value="Genomic_DNA"/>
</dbReference>
<dbReference type="CDD" id="cd04301">
    <property type="entry name" value="NAT_SF"/>
    <property type="match status" value="1"/>
</dbReference>
<feature type="domain" description="N-acetyltransferase" evidence="3">
    <location>
        <begin position="1"/>
        <end position="142"/>
    </location>
</feature>
<dbReference type="InterPro" id="IPR000182">
    <property type="entry name" value="GNAT_dom"/>
</dbReference>
<dbReference type="PANTHER" id="PTHR42919">
    <property type="entry name" value="N-ALPHA-ACETYLTRANSFERASE"/>
    <property type="match status" value="1"/>
</dbReference>
<dbReference type="Pfam" id="PF00583">
    <property type="entry name" value="Acetyltransf_1"/>
    <property type="match status" value="1"/>
</dbReference>
<dbReference type="Proteomes" id="UP001195903">
    <property type="component" value="Unassembled WGS sequence"/>
</dbReference>
<evidence type="ECO:0000313" key="4">
    <source>
        <dbReference type="EMBL" id="MBT1446078.1"/>
    </source>
</evidence>
<organism evidence="4 5">
    <name type="scientific">Shewanella jiangmenensis</name>
    <dbReference type="NCBI Taxonomy" id="2837387"/>
    <lineage>
        <taxon>Bacteria</taxon>
        <taxon>Pseudomonadati</taxon>
        <taxon>Pseudomonadota</taxon>
        <taxon>Gammaproteobacteria</taxon>
        <taxon>Alteromonadales</taxon>
        <taxon>Shewanellaceae</taxon>
        <taxon>Shewanella</taxon>
    </lineage>
</organism>
<dbReference type="RefSeq" id="WP_214508280.1">
    <property type="nucleotide sequence ID" value="NZ_JAHEPS010000008.1"/>
</dbReference>
<dbReference type="InterPro" id="IPR051556">
    <property type="entry name" value="N-term/lysine_N-AcTrnsfr"/>
</dbReference>
<dbReference type="Gene3D" id="3.40.630.30">
    <property type="match status" value="1"/>
</dbReference>
<keyword evidence="2" id="KW-0012">Acyltransferase</keyword>
<gene>
    <name evidence="4" type="ORF">KJI95_16400</name>
</gene>
<dbReference type="InterPro" id="IPR016181">
    <property type="entry name" value="Acyl_CoA_acyltransferase"/>
</dbReference>
<proteinExistence type="predicted"/>
<protein>
    <submittedName>
        <fullName evidence="4">GNAT family N-acetyltransferase</fullName>
    </submittedName>
</protein>
<reference evidence="4 5" key="1">
    <citation type="submission" date="2021-05" db="EMBL/GenBank/DDBJ databases">
        <title>Shewanella sp. JM162201.</title>
        <authorList>
            <person name="Xu S."/>
            <person name="Li A."/>
        </authorList>
    </citation>
    <scope>NUCLEOTIDE SEQUENCE [LARGE SCALE GENOMIC DNA]</scope>
    <source>
        <strain evidence="4 5">JM162201</strain>
    </source>
</reference>
<keyword evidence="1" id="KW-0808">Transferase</keyword>
<evidence type="ECO:0000256" key="2">
    <source>
        <dbReference type="ARBA" id="ARBA00023315"/>
    </source>
</evidence>
<keyword evidence="5" id="KW-1185">Reference proteome</keyword>
<comment type="caution">
    <text evidence="4">The sequence shown here is derived from an EMBL/GenBank/DDBJ whole genome shotgun (WGS) entry which is preliminary data.</text>
</comment>
<evidence type="ECO:0000259" key="3">
    <source>
        <dbReference type="PROSITE" id="PS51186"/>
    </source>
</evidence>
<dbReference type="SUPFAM" id="SSF55729">
    <property type="entry name" value="Acyl-CoA N-acyltransferases (Nat)"/>
    <property type="match status" value="1"/>
</dbReference>